<gene>
    <name evidence="1" type="ORF">llap_4753</name>
</gene>
<keyword evidence="2" id="KW-1185">Reference proteome</keyword>
<protein>
    <recommendedName>
        <fullName evidence="3">Reverse transcriptase domain-containing protein</fullName>
    </recommendedName>
</protein>
<dbReference type="Proteomes" id="UP000233556">
    <property type="component" value="Unassembled WGS sequence"/>
</dbReference>
<dbReference type="PANTHER" id="PTHR33332">
    <property type="entry name" value="REVERSE TRANSCRIPTASE DOMAIN-CONTAINING PROTEIN"/>
    <property type="match status" value="1"/>
</dbReference>
<name>A0A2I0UFX4_LIMLA</name>
<dbReference type="AlphaFoldDB" id="A0A2I0UFX4"/>
<dbReference type="PRINTS" id="PR01345">
    <property type="entry name" value="CERVTRCPTASE"/>
</dbReference>
<evidence type="ECO:0000313" key="1">
    <source>
        <dbReference type="EMBL" id="PKU44940.1"/>
    </source>
</evidence>
<reference evidence="2" key="2">
    <citation type="submission" date="2017-12" db="EMBL/GenBank/DDBJ databases">
        <title>Genome sequence of the Bar-tailed Godwit (Limosa lapponica baueri).</title>
        <authorList>
            <person name="Lima N.C.B."/>
            <person name="Parody-Merino A.M."/>
            <person name="Battley P.F."/>
            <person name="Fidler A.E."/>
            <person name="Prosdocimi F."/>
        </authorList>
    </citation>
    <scope>NUCLEOTIDE SEQUENCE [LARGE SCALE GENOMIC DNA]</scope>
</reference>
<dbReference type="EMBL" id="KZ505793">
    <property type="protein sequence ID" value="PKU44940.1"/>
    <property type="molecule type" value="Genomic_DNA"/>
</dbReference>
<accession>A0A2I0UFX4</accession>
<evidence type="ECO:0000313" key="2">
    <source>
        <dbReference type="Proteomes" id="UP000233556"/>
    </source>
</evidence>
<reference evidence="2" key="1">
    <citation type="submission" date="2017-11" db="EMBL/GenBank/DDBJ databases">
        <authorList>
            <person name="Lima N.C."/>
            <person name="Parody-Merino A.M."/>
            <person name="Battley P.F."/>
            <person name="Fidler A.E."/>
            <person name="Prosdocimi F."/>
        </authorList>
    </citation>
    <scope>NUCLEOTIDE SEQUENCE [LARGE SCALE GENOMIC DNA]</scope>
</reference>
<sequence>MEDLWNYRPVSLTSVPSKIVEQILLEDILQHMEDGEEVRDSQHGFTKGKSWLINLGAFYDGLAASVDKERATDDICLDVDSGTVGLSAPSASLWMTPSQVVQLIHLRRNAIQRDLERLEEFHQAKCKILHLGQGNLWYQYRLGEEGIEISCLEKDLGILVDEKLDISWQCAPAAQKANCILSCVKRRVASRSRKVTFPLYSVLVRLQLECCLQFWGPQYKKDMDLLVWVRRRAIKMIRLMEHLSCEGRLRELRLFSLEKRRLWGDLTMAFQVIKGAYKKDKERLFTKACSNRTGGNDFKLKEDRFRLNVKNNFFFMMQVVKCWNRLPREAVDAPSLEMFKVKMYEDFPLIAIKTEAACCSNFRVHWPEGGAFNHRCANRERKYEYELCEHFSAVNNRGKQRILGSKEAYSSFCKDRQDVVHELQLDWICDGHDIVLFNSQGKRDQGEQTDLQGQLILSSITVCKKSSKCGKRPGMMTQPLPWQPIPMLENPFGEEIFPNIQSKPPLAQLEAVSFCPIACYPSPTGHTTSHTSQDVIGLLGHLDTLLAHIQLAVYQHPQVFFCRAAFQPLFPKPVTLHGVAVTQVQNLALSLVEPHTTGLSPSIQPVQIPL</sequence>
<proteinExistence type="predicted"/>
<evidence type="ECO:0008006" key="3">
    <source>
        <dbReference type="Google" id="ProtNLM"/>
    </source>
</evidence>
<organism evidence="1 2">
    <name type="scientific">Limosa lapponica baueri</name>
    <dbReference type="NCBI Taxonomy" id="1758121"/>
    <lineage>
        <taxon>Eukaryota</taxon>
        <taxon>Metazoa</taxon>
        <taxon>Chordata</taxon>
        <taxon>Craniata</taxon>
        <taxon>Vertebrata</taxon>
        <taxon>Euteleostomi</taxon>
        <taxon>Archelosauria</taxon>
        <taxon>Archosauria</taxon>
        <taxon>Dinosauria</taxon>
        <taxon>Saurischia</taxon>
        <taxon>Theropoda</taxon>
        <taxon>Coelurosauria</taxon>
        <taxon>Aves</taxon>
        <taxon>Neognathae</taxon>
        <taxon>Neoaves</taxon>
        <taxon>Charadriiformes</taxon>
        <taxon>Scolopacidae</taxon>
        <taxon>Limosa</taxon>
    </lineage>
</organism>
<dbReference type="OrthoDB" id="416454at2759"/>